<evidence type="ECO:0000313" key="10">
    <source>
        <dbReference type="Proteomes" id="UP000307943"/>
    </source>
</evidence>
<dbReference type="OrthoDB" id="2380240at2"/>
<dbReference type="Gene3D" id="1.20.1740.10">
    <property type="entry name" value="Amino acid/polyamine transporter I"/>
    <property type="match status" value="1"/>
</dbReference>
<name>A0A5C4T6Z0_9BACL</name>
<dbReference type="Pfam" id="PF03845">
    <property type="entry name" value="Spore_permease"/>
    <property type="match status" value="1"/>
</dbReference>
<dbReference type="GO" id="GO:0016020">
    <property type="term" value="C:membrane"/>
    <property type="evidence" value="ECO:0007669"/>
    <property type="project" value="UniProtKB-SubCell"/>
</dbReference>
<dbReference type="GO" id="GO:0009847">
    <property type="term" value="P:spore germination"/>
    <property type="evidence" value="ECO:0007669"/>
    <property type="project" value="InterPro"/>
</dbReference>
<evidence type="ECO:0000256" key="2">
    <source>
        <dbReference type="ARBA" id="ARBA00007998"/>
    </source>
</evidence>
<dbReference type="Proteomes" id="UP000307943">
    <property type="component" value="Unassembled WGS sequence"/>
</dbReference>
<evidence type="ECO:0000256" key="5">
    <source>
        <dbReference type="ARBA" id="ARBA00022692"/>
    </source>
</evidence>
<proteinExistence type="inferred from homology"/>
<organism evidence="9 10">
    <name type="scientific">Paenibacillus hemerocallicola</name>
    <dbReference type="NCBI Taxonomy" id="1172614"/>
    <lineage>
        <taxon>Bacteria</taxon>
        <taxon>Bacillati</taxon>
        <taxon>Bacillota</taxon>
        <taxon>Bacilli</taxon>
        <taxon>Bacillales</taxon>
        <taxon>Paenibacillaceae</taxon>
        <taxon>Paenibacillus</taxon>
    </lineage>
</organism>
<feature type="transmembrane region" description="Helical" evidence="8">
    <location>
        <begin position="83"/>
        <end position="109"/>
    </location>
</feature>
<keyword evidence="7 8" id="KW-0472">Membrane</keyword>
<keyword evidence="6 8" id="KW-1133">Transmembrane helix</keyword>
<feature type="transmembrane region" description="Helical" evidence="8">
    <location>
        <begin position="309"/>
        <end position="326"/>
    </location>
</feature>
<protein>
    <submittedName>
        <fullName evidence="9">Spore gernimation protein</fullName>
    </submittedName>
</protein>
<evidence type="ECO:0000256" key="8">
    <source>
        <dbReference type="SAM" id="Phobius"/>
    </source>
</evidence>
<sequence>MKKYAFNQINFLQSILLVTGIQVSVGFLALPRALAEKVGTDGWISLLMGWLVAVAANLVIVQVMKRCPDGTLLELLTTYIGKWAGIAGAIVLALYFFYISYSCLVYSVLVAKVWLMPQTPVAVIMLLLLIPTGVIARNGLRILARYAEVVFILSLWIPFVYLIPLKDAHWLHLFPLFKEGWQPVLSAVPATFYFFAGFSTTFIWYPFLQDKRKASAAILISNSLTTLIFLFITIVCFVYFSPDRITEFNEPAITVLKIIEFKFIERIEVLFIAFYLFIFSLAWIPFMYFGVFCTSWLFGKADHRGHLRLFWLLFAVGSFFFVPTSRQSEMMTDFLGKISWGIEYVFPACLFGFIWLHDRLKRVKSL</sequence>
<reference evidence="9 10" key="1">
    <citation type="submission" date="2019-05" db="EMBL/GenBank/DDBJ databases">
        <title>We sequenced the genome of Paenibacillus hemerocallicola KCTC 33185 for further insight into its adaptation and study the phylogeny of Paenibacillus.</title>
        <authorList>
            <person name="Narsing Rao M.P."/>
        </authorList>
    </citation>
    <scope>NUCLEOTIDE SEQUENCE [LARGE SCALE GENOMIC DNA]</scope>
    <source>
        <strain evidence="9 10">KCTC 33185</strain>
    </source>
</reference>
<dbReference type="PANTHER" id="PTHR34975">
    <property type="entry name" value="SPORE GERMINATION PROTEIN A2"/>
    <property type="match status" value="1"/>
</dbReference>
<evidence type="ECO:0000256" key="4">
    <source>
        <dbReference type="ARBA" id="ARBA00022544"/>
    </source>
</evidence>
<evidence type="ECO:0000256" key="7">
    <source>
        <dbReference type="ARBA" id="ARBA00023136"/>
    </source>
</evidence>
<feature type="transmembrane region" description="Helical" evidence="8">
    <location>
        <begin position="217"/>
        <end position="240"/>
    </location>
</feature>
<evidence type="ECO:0000256" key="1">
    <source>
        <dbReference type="ARBA" id="ARBA00004141"/>
    </source>
</evidence>
<comment type="caution">
    <text evidence="9">The sequence shown here is derived from an EMBL/GenBank/DDBJ whole genome shotgun (WGS) entry which is preliminary data.</text>
</comment>
<dbReference type="NCBIfam" id="TIGR00912">
    <property type="entry name" value="2A0309"/>
    <property type="match status" value="1"/>
</dbReference>
<keyword evidence="10" id="KW-1185">Reference proteome</keyword>
<evidence type="ECO:0000256" key="6">
    <source>
        <dbReference type="ARBA" id="ARBA00022989"/>
    </source>
</evidence>
<dbReference type="RefSeq" id="WP_139603672.1">
    <property type="nucleotide sequence ID" value="NZ_VDCQ01000025.1"/>
</dbReference>
<dbReference type="AlphaFoldDB" id="A0A5C4T6Z0"/>
<comment type="similarity">
    <text evidence="2">Belongs to the amino acid-polyamine-organocation (APC) superfamily. Spore germination protein (SGP) (TC 2.A.3.9) family.</text>
</comment>
<feature type="transmembrane region" description="Helical" evidence="8">
    <location>
        <begin position="272"/>
        <end position="297"/>
    </location>
</feature>
<feature type="transmembrane region" description="Helical" evidence="8">
    <location>
        <begin position="143"/>
        <end position="164"/>
    </location>
</feature>
<feature type="transmembrane region" description="Helical" evidence="8">
    <location>
        <begin position="42"/>
        <end position="63"/>
    </location>
</feature>
<gene>
    <name evidence="9" type="ORF">FE784_18290</name>
</gene>
<feature type="transmembrane region" description="Helical" evidence="8">
    <location>
        <begin position="184"/>
        <end position="205"/>
    </location>
</feature>
<accession>A0A5C4T6Z0</accession>
<keyword evidence="5 8" id="KW-0812">Transmembrane</keyword>
<dbReference type="EMBL" id="VDCQ01000025">
    <property type="protein sequence ID" value="TNJ64798.1"/>
    <property type="molecule type" value="Genomic_DNA"/>
</dbReference>
<comment type="subcellular location">
    <subcellularLocation>
        <location evidence="1">Membrane</location>
        <topology evidence="1">Multi-pass membrane protein</topology>
    </subcellularLocation>
</comment>
<dbReference type="InterPro" id="IPR004761">
    <property type="entry name" value="Spore_GerAB"/>
</dbReference>
<feature type="transmembrane region" description="Helical" evidence="8">
    <location>
        <begin position="338"/>
        <end position="356"/>
    </location>
</feature>
<dbReference type="PANTHER" id="PTHR34975:SF2">
    <property type="entry name" value="SPORE GERMINATION PROTEIN A2"/>
    <property type="match status" value="1"/>
</dbReference>
<keyword evidence="3" id="KW-0813">Transport</keyword>
<feature type="transmembrane region" description="Helical" evidence="8">
    <location>
        <begin position="12"/>
        <end position="30"/>
    </location>
</feature>
<evidence type="ECO:0000313" key="9">
    <source>
        <dbReference type="EMBL" id="TNJ64798.1"/>
    </source>
</evidence>
<keyword evidence="4" id="KW-0309">Germination</keyword>
<evidence type="ECO:0000256" key="3">
    <source>
        <dbReference type="ARBA" id="ARBA00022448"/>
    </source>
</evidence>
<feature type="transmembrane region" description="Helical" evidence="8">
    <location>
        <begin position="115"/>
        <end position="136"/>
    </location>
</feature>